<dbReference type="AlphaFoldDB" id="A0A9P5RXJ2"/>
<dbReference type="OrthoDB" id="2443649at2759"/>
<feature type="compositionally biased region" description="Polar residues" evidence="1">
    <location>
        <begin position="224"/>
        <end position="239"/>
    </location>
</feature>
<feature type="compositionally biased region" description="Low complexity" evidence="1">
    <location>
        <begin position="582"/>
        <end position="591"/>
    </location>
</feature>
<sequence length="862" mass="93180">MPPTTQQQQPQPPPPPQQQQQQQQKQQQQHQQQQRSNQLRVKVNEVAPSLLQPSPILGGTRTPMHLVHISNRKLNQEVFSNQDRSIHRRIVIKNFLTELYQLHPIEWIEPSSVAVDDQDQWLEQTLSAAGIDSQDEDGVDADNDHNDDYYTDSHHHHHDSQDLAELSPSAAAAASVVASRRRPLSLRSNRVPLPRPVSVELSQSLHSYLSAVFDVNWSIGQSSNTEDSFVTAPTSNHPLSSSSSSSSSASASGSSSRSQALSTKRPTLGQRTIESFMAPEQDNATTGQGKKSYGRGTDINYKADESHQLQQQHQGGSRPDTASVSHHQQRHQGSNKNNSKVVSASRVGPESRTPPPRPSTPPPLLASKNALTTTTATKTSEKYAPPRPERPSSPSAMPYTLCFDPDPSLSMQQSNYAASTAVYEPISMAPQQHIHNHIHIHVHNYPPEATTAATTTTTLSTSPPRRSITPPPRSSRYPKPPPPRPTTTTTTTTTTEYISYSTDYSTSIHPQWTTTDPKAILSATAAATANLPPTWQPVSLESLLPSTMTTTSTASYPPEKSADGLMNGRDVEEEDEQPYLATSPPTTSRYPRSPPPPPYTQSPIDQNSFAAPLSPSMSPAAFSPYEAYASKQQQSTFMPVLTTQPQSTLASDASASANQKLLEYKQYQERQKMFARGDDSEKDESLKLDGLGFIRRLSRQSSKKKNPLASISAPLPSTLSYSSSSASSTTSLSVAVPLYTIGGGLERYHDDQQQQSSSSKGVDVSGGGSARYSLQPAAKNAVSMLKGTLSSVKSGLSRSSSPTPSSASSIGPIGPPMTMSSSALSYGAVDRVSCVGPQQMYHYPAPSTSASPSSATMTTVVL</sequence>
<feature type="region of interest" description="Disordered" evidence="1">
    <location>
        <begin position="748"/>
        <end position="768"/>
    </location>
</feature>
<feature type="compositionally biased region" description="Pro residues" evidence="1">
    <location>
        <begin position="352"/>
        <end position="364"/>
    </location>
</feature>
<comment type="caution">
    <text evidence="2">The sequence shown here is derived from an EMBL/GenBank/DDBJ whole genome shotgun (WGS) entry which is preliminary data.</text>
</comment>
<evidence type="ECO:0000256" key="1">
    <source>
        <dbReference type="SAM" id="MobiDB-lite"/>
    </source>
</evidence>
<gene>
    <name evidence="2" type="ORF">BG015_010452</name>
</gene>
<organism evidence="2 3">
    <name type="scientific">Linnemannia schmuckeri</name>
    <dbReference type="NCBI Taxonomy" id="64567"/>
    <lineage>
        <taxon>Eukaryota</taxon>
        <taxon>Fungi</taxon>
        <taxon>Fungi incertae sedis</taxon>
        <taxon>Mucoromycota</taxon>
        <taxon>Mortierellomycotina</taxon>
        <taxon>Mortierellomycetes</taxon>
        <taxon>Mortierellales</taxon>
        <taxon>Mortierellaceae</taxon>
        <taxon>Linnemannia</taxon>
    </lineage>
</organism>
<dbReference type="SUPFAM" id="SSF81995">
    <property type="entry name" value="beta-sandwich domain of Sec23/24"/>
    <property type="match status" value="1"/>
</dbReference>
<evidence type="ECO:0000313" key="2">
    <source>
        <dbReference type="EMBL" id="KAF9147836.1"/>
    </source>
</evidence>
<accession>A0A9P5RXJ2</accession>
<evidence type="ECO:0000313" key="3">
    <source>
        <dbReference type="Proteomes" id="UP000748756"/>
    </source>
</evidence>
<feature type="compositionally biased region" description="Low complexity" evidence="1">
    <location>
        <begin position="792"/>
        <end position="812"/>
    </location>
</feature>
<keyword evidence="3" id="KW-1185">Reference proteome</keyword>
<feature type="region of interest" description="Disordered" evidence="1">
    <location>
        <begin position="224"/>
        <end position="400"/>
    </location>
</feature>
<feature type="region of interest" description="Disordered" evidence="1">
    <location>
        <begin position="1"/>
        <end position="39"/>
    </location>
</feature>
<feature type="region of interest" description="Disordered" evidence="1">
    <location>
        <begin position="453"/>
        <end position="494"/>
    </location>
</feature>
<proteinExistence type="predicted"/>
<feature type="compositionally biased region" description="Low complexity" evidence="1">
    <location>
        <begin position="18"/>
        <end position="34"/>
    </location>
</feature>
<feature type="compositionally biased region" description="Low complexity" evidence="1">
    <location>
        <begin position="308"/>
        <end position="317"/>
    </location>
</feature>
<protein>
    <submittedName>
        <fullName evidence="2">Uncharacterized protein</fullName>
    </submittedName>
</protein>
<feature type="compositionally biased region" description="Basic and acidic residues" evidence="1">
    <location>
        <begin position="142"/>
        <end position="153"/>
    </location>
</feature>
<feature type="compositionally biased region" description="Low complexity" evidence="1">
    <location>
        <begin position="453"/>
        <end position="468"/>
    </location>
</feature>
<feature type="compositionally biased region" description="Low complexity" evidence="1">
    <location>
        <begin position="365"/>
        <end position="378"/>
    </location>
</feature>
<feature type="compositionally biased region" description="Low complexity" evidence="1">
    <location>
        <begin position="844"/>
        <end position="862"/>
    </location>
</feature>
<feature type="region of interest" description="Disordered" evidence="1">
    <location>
        <begin position="843"/>
        <end position="862"/>
    </location>
</feature>
<feature type="compositionally biased region" description="Pro residues" evidence="1">
    <location>
        <begin position="469"/>
        <end position="485"/>
    </location>
</feature>
<feature type="compositionally biased region" description="Low complexity" evidence="1">
    <location>
        <begin position="240"/>
        <end position="262"/>
    </location>
</feature>
<reference evidence="2" key="1">
    <citation type="journal article" date="2020" name="Fungal Divers.">
        <title>Resolving the Mortierellaceae phylogeny through synthesis of multi-gene phylogenetics and phylogenomics.</title>
        <authorList>
            <person name="Vandepol N."/>
            <person name="Liber J."/>
            <person name="Desiro A."/>
            <person name="Na H."/>
            <person name="Kennedy M."/>
            <person name="Barry K."/>
            <person name="Grigoriev I.V."/>
            <person name="Miller A.N."/>
            <person name="O'Donnell K."/>
            <person name="Stajich J.E."/>
            <person name="Bonito G."/>
        </authorList>
    </citation>
    <scope>NUCLEOTIDE SEQUENCE</scope>
    <source>
        <strain evidence="2">NRRL 6426</strain>
    </source>
</reference>
<feature type="region of interest" description="Disordered" evidence="1">
    <location>
        <begin position="792"/>
        <end position="814"/>
    </location>
</feature>
<feature type="compositionally biased region" description="Low complexity" evidence="1">
    <location>
        <begin position="334"/>
        <end position="343"/>
    </location>
</feature>
<feature type="region of interest" description="Disordered" evidence="1">
    <location>
        <begin position="128"/>
        <end position="168"/>
    </location>
</feature>
<feature type="region of interest" description="Disordered" evidence="1">
    <location>
        <begin position="571"/>
        <end position="616"/>
    </location>
</feature>
<dbReference type="EMBL" id="JAAAUQ010000748">
    <property type="protein sequence ID" value="KAF9147836.1"/>
    <property type="molecule type" value="Genomic_DNA"/>
</dbReference>
<feature type="compositionally biased region" description="Low complexity" evidence="1">
    <location>
        <begin position="753"/>
        <end position="763"/>
    </location>
</feature>
<name>A0A9P5RXJ2_9FUNG</name>
<dbReference type="Proteomes" id="UP000748756">
    <property type="component" value="Unassembled WGS sequence"/>
</dbReference>